<keyword evidence="7" id="KW-1185">Reference proteome</keyword>
<evidence type="ECO:0000259" key="5">
    <source>
        <dbReference type="Pfam" id="PF07109"/>
    </source>
</evidence>
<protein>
    <recommendedName>
        <fullName evidence="4">Magnesium protoporphyrin IX methyltransferase</fullName>
        <ecNumber evidence="4">2.1.1.11</ecNumber>
    </recommendedName>
</protein>
<organism evidence="6 7">
    <name type="scientific">Rhodoplanes azumiensis</name>
    <dbReference type="NCBI Taxonomy" id="1897628"/>
    <lineage>
        <taxon>Bacteria</taxon>
        <taxon>Pseudomonadati</taxon>
        <taxon>Pseudomonadota</taxon>
        <taxon>Alphaproteobacteria</taxon>
        <taxon>Hyphomicrobiales</taxon>
        <taxon>Nitrobacteraceae</taxon>
        <taxon>Rhodoplanes</taxon>
    </lineage>
</organism>
<reference evidence="7" key="1">
    <citation type="journal article" date="2019" name="Int. J. Syst. Evol. Microbiol.">
        <title>The Global Catalogue of Microorganisms (GCM) 10K type strain sequencing project: providing services to taxonomists for standard genome sequencing and annotation.</title>
        <authorList>
            <consortium name="The Broad Institute Genomics Platform"/>
            <consortium name="The Broad Institute Genome Sequencing Center for Infectious Disease"/>
            <person name="Wu L."/>
            <person name="Ma J."/>
        </authorList>
    </citation>
    <scope>NUCLEOTIDE SEQUENCE [LARGE SCALE GENOMIC DNA]</scope>
    <source>
        <strain evidence="7">CGMCC 1.6774</strain>
    </source>
</reference>
<sequence length="232" mass="25424">MQGETYQERRGEIEAYFDRTAADAWARLTSDAPVSGIRATVRKGRDDMRGTLLSWLPDDLTGRRILDAGCGPGMLSIEAARRGAEVVAVDLSPTLLDLARERIPADLAGRVTFVAGDMLSPEFGHFDHVVAMDSIIHYRAEDAVRVIAGLAARTSRSLVFTFAPRTKALALMHFVGGFFPRSDRAPAIEPVREERLHALVAADPALAGWRPGRTRRIAVGFYTSQALELVPR</sequence>
<dbReference type="PROSITE" id="PS51556">
    <property type="entry name" value="SAM_MT_MG_PIX"/>
    <property type="match status" value="1"/>
</dbReference>
<accession>A0ABW5APJ7</accession>
<dbReference type="NCBIfam" id="TIGR02021">
    <property type="entry name" value="BchM-ChlM"/>
    <property type="match status" value="1"/>
</dbReference>
<comment type="caution">
    <text evidence="6">The sequence shown here is derived from an EMBL/GenBank/DDBJ whole genome shotgun (WGS) entry which is preliminary data.</text>
</comment>
<proteinExistence type="predicted"/>
<dbReference type="GO" id="GO:0046406">
    <property type="term" value="F:magnesium protoporphyrin IX methyltransferase activity"/>
    <property type="evidence" value="ECO:0007669"/>
    <property type="project" value="UniProtKB-EC"/>
</dbReference>
<evidence type="ECO:0000256" key="1">
    <source>
        <dbReference type="ARBA" id="ARBA00022603"/>
    </source>
</evidence>
<dbReference type="PANTHER" id="PTHR43464">
    <property type="entry name" value="METHYLTRANSFERASE"/>
    <property type="match status" value="1"/>
</dbReference>
<evidence type="ECO:0000313" key="7">
    <source>
        <dbReference type="Proteomes" id="UP001597314"/>
    </source>
</evidence>
<dbReference type="EMBL" id="JBHUIW010000028">
    <property type="protein sequence ID" value="MFD2184435.1"/>
    <property type="molecule type" value="Genomic_DNA"/>
</dbReference>
<dbReference type="GO" id="GO:0032259">
    <property type="term" value="P:methylation"/>
    <property type="evidence" value="ECO:0007669"/>
    <property type="project" value="UniProtKB-KW"/>
</dbReference>
<dbReference type="PANTHER" id="PTHR43464:SF19">
    <property type="entry name" value="UBIQUINONE BIOSYNTHESIS O-METHYLTRANSFERASE, MITOCHONDRIAL"/>
    <property type="match status" value="1"/>
</dbReference>
<dbReference type="Pfam" id="PF03602">
    <property type="entry name" value="Cons_hypoth95"/>
    <property type="match status" value="1"/>
</dbReference>
<name>A0ABW5APJ7_9BRAD</name>
<dbReference type="CDD" id="cd02440">
    <property type="entry name" value="AdoMet_MTases"/>
    <property type="match status" value="1"/>
</dbReference>
<dbReference type="RefSeq" id="WP_378479578.1">
    <property type="nucleotide sequence ID" value="NZ_JBHUIW010000028.1"/>
</dbReference>
<dbReference type="InterPro" id="IPR010251">
    <property type="entry name" value="Mg_prot_MeTrfase"/>
</dbReference>
<keyword evidence="3" id="KW-0949">S-adenosyl-L-methionine</keyword>
<dbReference type="SUPFAM" id="SSF53335">
    <property type="entry name" value="S-adenosyl-L-methionine-dependent methyltransferases"/>
    <property type="match status" value="1"/>
</dbReference>
<keyword evidence="1 6" id="KW-0489">Methyltransferase</keyword>
<dbReference type="EC" id="2.1.1.11" evidence="4"/>
<evidence type="ECO:0000256" key="3">
    <source>
        <dbReference type="ARBA" id="ARBA00022691"/>
    </source>
</evidence>
<dbReference type="InterPro" id="IPR029063">
    <property type="entry name" value="SAM-dependent_MTases_sf"/>
</dbReference>
<dbReference type="InterPro" id="IPR010940">
    <property type="entry name" value="Mg_prot_MeTrfase_C"/>
</dbReference>
<keyword evidence="2 6" id="KW-0808">Transferase</keyword>
<gene>
    <name evidence="6" type="primary">bchM</name>
    <name evidence="6" type="ORF">ACFSOX_19955</name>
</gene>
<evidence type="ECO:0000256" key="4">
    <source>
        <dbReference type="NCBIfam" id="TIGR02021"/>
    </source>
</evidence>
<dbReference type="Pfam" id="PF07109">
    <property type="entry name" value="Mg-por_mtran_C"/>
    <property type="match status" value="1"/>
</dbReference>
<evidence type="ECO:0000313" key="6">
    <source>
        <dbReference type="EMBL" id="MFD2184435.1"/>
    </source>
</evidence>
<feature type="domain" description="Magnesium-protoporphyrin IX methyltransferase C-terminal" evidence="5">
    <location>
        <begin position="131"/>
        <end position="230"/>
    </location>
</feature>
<dbReference type="Proteomes" id="UP001597314">
    <property type="component" value="Unassembled WGS sequence"/>
</dbReference>
<dbReference type="Gene3D" id="3.40.50.150">
    <property type="entry name" value="Vaccinia Virus protein VP39"/>
    <property type="match status" value="1"/>
</dbReference>
<evidence type="ECO:0000256" key="2">
    <source>
        <dbReference type="ARBA" id="ARBA00022679"/>
    </source>
</evidence>